<evidence type="ECO:0000313" key="8">
    <source>
        <dbReference type="Proteomes" id="UP001239994"/>
    </source>
</evidence>
<dbReference type="PANTHER" id="PTHR21099:SF2">
    <property type="entry name" value="SI:CH211-113E8.11"/>
    <property type="match status" value="1"/>
</dbReference>
<dbReference type="PANTHER" id="PTHR21099">
    <property type="entry name" value="RAD201"/>
    <property type="match status" value="1"/>
</dbReference>
<feature type="zinc finger region" description="C3H1-type" evidence="4">
    <location>
        <begin position="143"/>
        <end position="171"/>
    </location>
</feature>
<feature type="compositionally biased region" description="Acidic residues" evidence="5">
    <location>
        <begin position="57"/>
        <end position="66"/>
    </location>
</feature>
<evidence type="ECO:0000256" key="2">
    <source>
        <dbReference type="ARBA" id="ARBA00022771"/>
    </source>
</evidence>
<dbReference type="Gene3D" id="4.10.1000.10">
    <property type="entry name" value="Zinc finger, CCCH-type"/>
    <property type="match status" value="1"/>
</dbReference>
<proteinExistence type="predicted"/>
<dbReference type="PROSITE" id="PS50103">
    <property type="entry name" value="ZF_C3H1"/>
    <property type="match status" value="1"/>
</dbReference>
<feature type="region of interest" description="Disordered" evidence="5">
    <location>
        <begin position="1"/>
        <end position="99"/>
    </location>
</feature>
<dbReference type="SUPFAM" id="SSF90229">
    <property type="entry name" value="CCCH zinc finger"/>
    <property type="match status" value="1"/>
</dbReference>
<evidence type="ECO:0000313" key="7">
    <source>
        <dbReference type="EMBL" id="KAK1791688.1"/>
    </source>
</evidence>
<dbReference type="GO" id="GO:0005634">
    <property type="term" value="C:nucleus"/>
    <property type="evidence" value="ECO:0007669"/>
    <property type="project" value="TreeGrafter"/>
</dbReference>
<evidence type="ECO:0000256" key="3">
    <source>
        <dbReference type="ARBA" id="ARBA00022833"/>
    </source>
</evidence>
<organism evidence="7 8">
    <name type="scientific">Electrophorus voltai</name>
    <dbReference type="NCBI Taxonomy" id="2609070"/>
    <lineage>
        <taxon>Eukaryota</taxon>
        <taxon>Metazoa</taxon>
        <taxon>Chordata</taxon>
        <taxon>Craniata</taxon>
        <taxon>Vertebrata</taxon>
        <taxon>Euteleostomi</taxon>
        <taxon>Actinopterygii</taxon>
        <taxon>Neopterygii</taxon>
        <taxon>Teleostei</taxon>
        <taxon>Ostariophysi</taxon>
        <taxon>Gymnotiformes</taxon>
        <taxon>Gymnotoidei</taxon>
        <taxon>Gymnotidae</taxon>
        <taxon>Electrophorus</taxon>
    </lineage>
</organism>
<protein>
    <recommendedName>
        <fullName evidence="6">C3H1-type domain-containing protein</fullName>
    </recommendedName>
</protein>
<feature type="region of interest" description="Disordered" evidence="5">
    <location>
        <begin position="172"/>
        <end position="239"/>
    </location>
</feature>
<feature type="compositionally biased region" description="Low complexity" evidence="5">
    <location>
        <begin position="44"/>
        <end position="53"/>
    </location>
</feature>
<dbReference type="EMBL" id="JAROKS010000020">
    <property type="protein sequence ID" value="KAK1791688.1"/>
    <property type="molecule type" value="Genomic_DNA"/>
</dbReference>
<evidence type="ECO:0000256" key="1">
    <source>
        <dbReference type="ARBA" id="ARBA00022723"/>
    </source>
</evidence>
<dbReference type="AlphaFoldDB" id="A0AAD9DSL9"/>
<evidence type="ECO:0000256" key="5">
    <source>
        <dbReference type="SAM" id="MobiDB-lite"/>
    </source>
</evidence>
<keyword evidence="8" id="KW-1185">Reference proteome</keyword>
<name>A0AAD9DSL9_9TELE</name>
<comment type="caution">
    <text evidence="7">The sequence shown here is derived from an EMBL/GenBank/DDBJ whole genome shotgun (WGS) entry which is preliminary data.</text>
</comment>
<keyword evidence="2 4" id="KW-0863">Zinc-finger</keyword>
<dbReference type="InterPro" id="IPR036855">
    <property type="entry name" value="Znf_CCCH_sf"/>
</dbReference>
<gene>
    <name evidence="7" type="ORF">P4O66_013181</name>
</gene>
<dbReference type="InterPro" id="IPR000571">
    <property type="entry name" value="Znf_CCCH"/>
</dbReference>
<evidence type="ECO:0000256" key="4">
    <source>
        <dbReference type="PROSITE-ProRule" id="PRU00723"/>
    </source>
</evidence>
<reference evidence="7" key="1">
    <citation type="submission" date="2023-03" db="EMBL/GenBank/DDBJ databases">
        <title>Electrophorus voltai genome.</title>
        <authorList>
            <person name="Bian C."/>
        </authorList>
    </citation>
    <scope>NUCLEOTIDE SEQUENCE</scope>
    <source>
        <strain evidence="7">CB-2022</strain>
        <tissue evidence="7">Muscle</tissue>
    </source>
</reference>
<dbReference type="GO" id="GO:0008270">
    <property type="term" value="F:zinc ion binding"/>
    <property type="evidence" value="ECO:0007669"/>
    <property type="project" value="UniProtKB-KW"/>
</dbReference>
<evidence type="ECO:0000259" key="6">
    <source>
        <dbReference type="PROSITE" id="PS50103"/>
    </source>
</evidence>
<sequence>MDALVGYGVSSDSEAEGDGVGPAGPAEKDVNDEDEGKLRNFLLESGSASCEASSESEREEEQDDAPDPCCMANMHSSPTSLLHPPLQAVSPKLPPPPLEALGPGGLPAGSSVFANPFKQKAEERLNVLCKHVPLTLQARPIQIGGKRMCMAYRKDGRCRFGSRCKFAHDSDLQSTTGLTDEPAVPEDHTDSGVAVSEGDREEEENHRRKKQRVGLSDSLVPPKRALRQYTMQRDRTLHS</sequence>
<dbReference type="Pfam" id="PF00642">
    <property type="entry name" value="zf-CCCH"/>
    <property type="match status" value="1"/>
</dbReference>
<keyword evidence="3 4" id="KW-0862">Zinc</keyword>
<feature type="domain" description="C3H1-type" evidence="6">
    <location>
        <begin position="143"/>
        <end position="171"/>
    </location>
</feature>
<dbReference type="Proteomes" id="UP001239994">
    <property type="component" value="Unassembled WGS sequence"/>
</dbReference>
<accession>A0AAD9DSL9</accession>
<keyword evidence="1 4" id="KW-0479">Metal-binding</keyword>